<comment type="similarity">
    <text evidence="1">Belongs to the MG032/MG096/MG288 family.</text>
</comment>
<dbReference type="InterPro" id="IPR004319">
    <property type="entry name" value="DUF240"/>
</dbReference>
<feature type="signal peptide" evidence="3">
    <location>
        <begin position="1"/>
        <end position="17"/>
    </location>
</feature>
<dbReference type="EMBL" id="CP003772">
    <property type="protein sequence ID" value="AFQ03824.1"/>
    <property type="molecule type" value="Genomic_DNA"/>
</dbReference>
<keyword evidence="2" id="KW-0175">Coiled coil</keyword>
<evidence type="ECO:0000313" key="6">
    <source>
        <dbReference type="EMBL" id="AFQ03824.1"/>
    </source>
</evidence>
<dbReference type="Pfam" id="PF03086">
    <property type="entry name" value="DUF240"/>
    <property type="match status" value="1"/>
</dbReference>
<evidence type="ECO:0000313" key="7">
    <source>
        <dbReference type="Proteomes" id="UP000005254"/>
    </source>
</evidence>
<feature type="chain" id="PRO_5044892951" description="MG032/MG096/MG288 family 2" evidence="3">
    <location>
        <begin position="18"/>
        <end position="666"/>
    </location>
</feature>
<evidence type="ECO:0000256" key="2">
    <source>
        <dbReference type="SAM" id="Coils"/>
    </source>
</evidence>
<proteinExistence type="inferred from homology"/>
<feature type="domain" description="DUF237" evidence="4">
    <location>
        <begin position="486"/>
        <end position="619"/>
    </location>
</feature>
<evidence type="ECO:0008006" key="8">
    <source>
        <dbReference type="Google" id="ProtNLM"/>
    </source>
</evidence>
<sequence length="666" mass="77245">MKTIHKLFLGLCLPATLGPLLGIVVTNTDQSIKFTSKSNSINKNNQNKELALLRDNLMNEAKVDEPLSFEKRFENFKNKYSDIHSLNNSVFSLHDVYDLLGGFKQSLTTFFDEVIAQQQKIKDADKIFPSTKDNPPKEENPNVLDTLANYQGAGFFPSLGKNGFNLPEAVFQNFTDFRINDYKIKNFNVDLVSENDIIKHDKVRYAFEVKFNIALVLSINKSNVDFDFDFILKTDNFSDIENFNEIFNRKPALQFRFYTKINVHKLSFNGSDSTYIANILLQDQFNLLEIDLNKSIYALDLENAKERFDKEFVQPLYQKRREAKLAWEEEQRRIAEEQRRQEEERARILKELKEKAEKDKRVKEAQNNLQKALGNLDTFFNFFSSGQDRVLLGFDPNKYNVQTREGLFKALQISYSNFKTWTFYISLLGWKEGSVKLLKKPIWNALRDDKAFQYAFGLGPNTSEQQLGRVTLPGYGYEGIRMSGWLRWALGYYTSFTLSPPKNVEANLIGDANDKKHIWISPHTFKLNREYGDGERFKGKAYRFKLSISFELEGHLTAHWWTIAFRGSIPGSWSGKLRVTHEFDGDVPYYRLHTTPPQYRLTDDMKLLFVPHSIQRVTAVGNESINGLLRSQNLHNLERQSYEATAPIDLISYMLYAISDKKPPQK</sequence>
<dbReference type="Proteomes" id="UP000005254">
    <property type="component" value="Chromosome"/>
</dbReference>
<feature type="coiled-coil region" evidence="2">
    <location>
        <begin position="320"/>
        <end position="375"/>
    </location>
</feature>
<keyword evidence="3" id="KW-0732">Signal</keyword>
<accession>A0ABC7ZI51</accession>
<name>A0ABC7ZI51_MYCGT</name>
<dbReference type="Pfam" id="PF03072">
    <property type="entry name" value="DUF237"/>
    <property type="match status" value="1"/>
</dbReference>
<feature type="domain" description="DUF240" evidence="5">
    <location>
        <begin position="64"/>
        <end position="297"/>
    </location>
</feature>
<evidence type="ECO:0000259" key="5">
    <source>
        <dbReference type="Pfam" id="PF03086"/>
    </source>
</evidence>
<dbReference type="InterPro" id="IPR004306">
    <property type="entry name" value="DUF237"/>
</dbReference>
<gene>
    <name evidence="6" type="ORF">CM1_00150</name>
</gene>
<evidence type="ECO:0000259" key="4">
    <source>
        <dbReference type="Pfam" id="PF03072"/>
    </source>
</evidence>
<dbReference type="RefSeq" id="WP_014894361.1">
    <property type="nucleotide sequence ID" value="NC_018497.1"/>
</dbReference>
<dbReference type="KEGG" id="mgx:CM1_00150"/>
<dbReference type="AlphaFoldDB" id="A0ABC7ZI51"/>
<reference evidence="6 7" key="1">
    <citation type="journal article" date="2012" name="J. Bacteriol.">
        <title>Draft Genome Sequences of Four Axenic Mycoplasma genitalium Strains Isolated from Denmark, Japan, and Australia.</title>
        <authorList>
            <person name="McGowin C.L."/>
            <person name="Ma L."/>
            <person name="Jensen J.S."/>
            <person name="Mancuso M.M."/>
            <person name="Hamasuna R."/>
            <person name="Adegboye D."/>
            <person name="Martin D.H."/>
        </authorList>
    </citation>
    <scope>NUCLEOTIDE SEQUENCE [LARGE SCALE GENOMIC DNA]</scope>
    <source>
        <strain evidence="6 7">M6320</strain>
    </source>
</reference>
<evidence type="ECO:0000256" key="1">
    <source>
        <dbReference type="ARBA" id="ARBA00010294"/>
    </source>
</evidence>
<organism evidence="6 7">
    <name type="scientific">Mycoplasmoides genitalium M6320</name>
    <dbReference type="NCBI Taxonomy" id="662945"/>
    <lineage>
        <taxon>Bacteria</taxon>
        <taxon>Bacillati</taxon>
        <taxon>Mycoplasmatota</taxon>
        <taxon>Mycoplasmoidales</taxon>
        <taxon>Mycoplasmoidaceae</taxon>
        <taxon>Mycoplasmoides</taxon>
    </lineage>
</organism>
<protein>
    <recommendedName>
        <fullName evidence="8">MG032/MG096/MG288 family 2</fullName>
    </recommendedName>
</protein>
<evidence type="ECO:0000256" key="3">
    <source>
        <dbReference type="SAM" id="SignalP"/>
    </source>
</evidence>